<dbReference type="InterPro" id="IPR052794">
    <property type="entry name" value="Mito_Ser_Protease_LACTB"/>
</dbReference>
<evidence type="ECO:0000313" key="2">
    <source>
        <dbReference type="EMBL" id="MRX65808.1"/>
    </source>
</evidence>
<dbReference type="Proteomes" id="UP000443153">
    <property type="component" value="Unassembled WGS sequence"/>
</dbReference>
<dbReference type="GO" id="GO:0008233">
    <property type="term" value="F:peptidase activity"/>
    <property type="evidence" value="ECO:0007669"/>
    <property type="project" value="TreeGrafter"/>
</dbReference>
<name>A0A6I2MQ81_9FLAO</name>
<accession>A0A6I2MQ81</accession>
<dbReference type="OrthoDB" id="9793489at2"/>
<sequence>MNSFLTYLKSIFTSESELHQQPGLKGKAKVDDLLNTLITEKKLPGLAITVRKHGEVVFQKGYGYADIEANIKVDPKRTVFRIASVSKNIAATALAQMVKENGIDLDASLYDYVPYFPKKEYDFTIRQLANHTAGIRGYKGMEYGLNQPFSIKESLRIFKDDDLLFKPGTDYHYNSFDWVLISLAMQEASGVSFENYVREKVLLPMGLLNTFGEPIETDKIEIDEEVAGHMATFYSRRKSGFRKAMPVNNHYKLAGGGYLSTSEDIANFGQAYLKADILKDKVISEFLTAEKIGGKSTYYGLGWQVSLDASGRSYFGHVGNGIGGYSNLFIYPKEEMVFSILTNCTNPRIQDVLDAAVNIFLVDSQ</sequence>
<keyword evidence="2" id="KW-0378">Hydrolase</keyword>
<dbReference type="PANTHER" id="PTHR46520:SF1">
    <property type="entry name" value="SERINE BETA-LACTAMASE-LIKE PROTEIN LACTB, MITOCHONDRIAL"/>
    <property type="match status" value="1"/>
</dbReference>
<evidence type="ECO:0000259" key="1">
    <source>
        <dbReference type="Pfam" id="PF00144"/>
    </source>
</evidence>
<dbReference type="GO" id="GO:0006508">
    <property type="term" value="P:proteolysis"/>
    <property type="evidence" value="ECO:0007669"/>
    <property type="project" value="TreeGrafter"/>
</dbReference>
<dbReference type="SUPFAM" id="SSF56601">
    <property type="entry name" value="beta-lactamase/transpeptidase-like"/>
    <property type="match status" value="1"/>
</dbReference>
<dbReference type="AlphaFoldDB" id="A0A6I2MQ81"/>
<dbReference type="RefSeq" id="WP_154368998.1">
    <property type="nucleotide sequence ID" value="NZ_WKJH01000028.1"/>
</dbReference>
<reference evidence="2 3" key="1">
    <citation type="submission" date="2019-11" db="EMBL/GenBank/DDBJ databases">
        <title>Maribacter lutea sp. nov., a marine bacterium isolated from intertidal sand.</title>
        <authorList>
            <person name="Liu A."/>
        </authorList>
    </citation>
    <scope>NUCLEOTIDE SEQUENCE [LARGE SCALE GENOMIC DNA]</scope>
    <source>
        <strain evidence="2 3">RZ05</strain>
    </source>
</reference>
<dbReference type="PANTHER" id="PTHR46520">
    <property type="entry name" value="SERINE BETA-LACTAMASE-LIKE PROTEIN LACTB, MITOCHONDRIAL"/>
    <property type="match status" value="1"/>
</dbReference>
<dbReference type="GO" id="GO:0019216">
    <property type="term" value="P:regulation of lipid metabolic process"/>
    <property type="evidence" value="ECO:0007669"/>
    <property type="project" value="TreeGrafter"/>
</dbReference>
<evidence type="ECO:0000313" key="3">
    <source>
        <dbReference type="Proteomes" id="UP000443153"/>
    </source>
</evidence>
<dbReference type="Gene3D" id="3.40.710.10">
    <property type="entry name" value="DD-peptidase/beta-lactamase superfamily"/>
    <property type="match status" value="1"/>
</dbReference>
<dbReference type="InterPro" id="IPR012338">
    <property type="entry name" value="Beta-lactam/transpept-like"/>
</dbReference>
<organism evidence="2 3">
    <name type="scientific">Maribacter luteus</name>
    <dbReference type="NCBI Taxonomy" id="2594478"/>
    <lineage>
        <taxon>Bacteria</taxon>
        <taxon>Pseudomonadati</taxon>
        <taxon>Bacteroidota</taxon>
        <taxon>Flavobacteriia</taxon>
        <taxon>Flavobacteriales</taxon>
        <taxon>Flavobacteriaceae</taxon>
        <taxon>Maribacter</taxon>
    </lineage>
</organism>
<protein>
    <submittedName>
        <fullName evidence="2">Serine hydrolase</fullName>
    </submittedName>
</protein>
<dbReference type="EMBL" id="WKJH01000028">
    <property type="protein sequence ID" value="MRX65808.1"/>
    <property type="molecule type" value="Genomic_DNA"/>
</dbReference>
<dbReference type="InterPro" id="IPR001466">
    <property type="entry name" value="Beta-lactam-related"/>
</dbReference>
<gene>
    <name evidence="2" type="ORF">GJ691_16775</name>
</gene>
<comment type="caution">
    <text evidence="2">The sequence shown here is derived from an EMBL/GenBank/DDBJ whole genome shotgun (WGS) entry which is preliminary data.</text>
</comment>
<dbReference type="Pfam" id="PF00144">
    <property type="entry name" value="Beta-lactamase"/>
    <property type="match status" value="1"/>
</dbReference>
<keyword evidence="3" id="KW-1185">Reference proteome</keyword>
<feature type="domain" description="Beta-lactamase-related" evidence="1">
    <location>
        <begin position="31"/>
        <end position="348"/>
    </location>
</feature>
<proteinExistence type="predicted"/>